<accession>C2BD01</accession>
<keyword evidence="4" id="KW-1185">Reference proteome</keyword>
<evidence type="ECO:0000313" key="3">
    <source>
        <dbReference type="EMBL" id="EEI87193.1"/>
    </source>
</evidence>
<dbReference type="HOGENOM" id="CLU_2912314_0_0_9"/>
<dbReference type="AlphaFoldDB" id="C2BD01"/>
<dbReference type="EMBL" id="ABYO01000015">
    <property type="protein sequence ID" value="EEI87193.1"/>
    <property type="molecule type" value="Genomic_DNA"/>
</dbReference>
<reference evidence="3 4" key="1">
    <citation type="submission" date="2008-10" db="EMBL/GenBank/DDBJ databases">
        <authorList>
            <person name="Qin X."/>
            <person name="Bachman B."/>
            <person name="Battles P."/>
            <person name="Bell A."/>
            <person name="Bess C."/>
            <person name="Bickham C."/>
            <person name="Chaboub L."/>
            <person name="Chen D."/>
            <person name="Coyle M."/>
            <person name="Deiros D.R."/>
            <person name="Dinh H."/>
            <person name="Forbes L."/>
            <person name="Fowler G."/>
            <person name="Francisco L."/>
            <person name="Fu Q."/>
            <person name="Gubbala S."/>
            <person name="Hale W."/>
            <person name="Han Y."/>
            <person name="Hemphill L."/>
            <person name="Highlander S.K."/>
            <person name="Hirani K."/>
            <person name="Hogues M."/>
            <person name="Jackson L."/>
            <person name="Jakkamsetti A."/>
            <person name="Javaid M."/>
            <person name="Jiang H."/>
            <person name="Korchina V."/>
            <person name="Kovar C."/>
            <person name="Lara F."/>
            <person name="Lee S."/>
            <person name="Mata R."/>
            <person name="Mathew T."/>
            <person name="Moen C."/>
            <person name="Morales K."/>
            <person name="Munidasa M."/>
            <person name="Nazareth L."/>
            <person name="Ngo R."/>
            <person name="Nguyen L."/>
            <person name="Okwuonu G."/>
            <person name="Ongeri F."/>
            <person name="Patil S."/>
            <person name="Petrosino J."/>
            <person name="Pham C."/>
            <person name="Pham P."/>
            <person name="Pu L.-L."/>
            <person name="Puazo M."/>
            <person name="Raj R."/>
            <person name="Reid J."/>
            <person name="Rouhana J."/>
            <person name="Saada N."/>
            <person name="Shang Y."/>
            <person name="Simmons D."/>
            <person name="Thornton R."/>
            <person name="Warren J."/>
            <person name="Weissenberger G."/>
            <person name="Zhang J."/>
            <person name="Zhang L."/>
            <person name="Zhou C."/>
            <person name="Zhu D."/>
            <person name="Muzny D."/>
            <person name="Worley K."/>
            <person name="Gibbs R."/>
        </authorList>
    </citation>
    <scope>NUCLEOTIDE SEQUENCE [LARGE SCALE GENOMIC DNA]</scope>
    <source>
        <strain evidence="3 4">ATCC 51172</strain>
    </source>
</reference>
<dbReference type="STRING" id="525254.HMPREF0072_0221"/>
<sequence length="61" mass="6975">MSFMLIEGENSKISSLYLIVILNIALRISHFDKPKTMHDSNIISIDSPSENSQNKYNFIDT</sequence>
<organism evidence="3 4">
    <name type="scientific">Anaerococcus lactolyticus ATCC 51172</name>
    <dbReference type="NCBI Taxonomy" id="525254"/>
    <lineage>
        <taxon>Bacteria</taxon>
        <taxon>Bacillati</taxon>
        <taxon>Bacillota</taxon>
        <taxon>Tissierellia</taxon>
        <taxon>Tissierellales</taxon>
        <taxon>Peptoniphilaceae</taxon>
        <taxon>Anaerococcus</taxon>
    </lineage>
</organism>
<name>C2BD01_9FIRM</name>
<protein>
    <submittedName>
        <fullName evidence="3">Uncharacterized protein</fullName>
    </submittedName>
</protein>
<comment type="caution">
    <text evidence="3">The sequence shown here is derived from an EMBL/GenBank/DDBJ whole genome shotgun (WGS) entry which is preliminary data.</text>
</comment>
<evidence type="ECO:0000256" key="2">
    <source>
        <dbReference type="SAM" id="Phobius"/>
    </source>
</evidence>
<evidence type="ECO:0000313" key="4">
    <source>
        <dbReference type="Proteomes" id="UP000005984"/>
    </source>
</evidence>
<dbReference type="Proteomes" id="UP000005984">
    <property type="component" value="Unassembled WGS sequence"/>
</dbReference>
<evidence type="ECO:0000256" key="1">
    <source>
        <dbReference type="SAM" id="MobiDB-lite"/>
    </source>
</evidence>
<proteinExistence type="predicted"/>
<keyword evidence="2" id="KW-0472">Membrane</keyword>
<keyword evidence="2" id="KW-1133">Transmembrane helix</keyword>
<keyword evidence="2" id="KW-0812">Transmembrane</keyword>
<gene>
    <name evidence="3" type="ORF">HMPREF0072_0221</name>
</gene>
<feature type="transmembrane region" description="Helical" evidence="2">
    <location>
        <begin position="12"/>
        <end position="29"/>
    </location>
</feature>
<feature type="region of interest" description="Disordered" evidence="1">
    <location>
        <begin position="42"/>
        <end position="61"/>
    </location>
</feature>